<keyword evidence="5" id="KW-1185">Reference proteome</keyword>
<name>A0A0D8IXS6_9FIRM</name>
<keyword evidence="1" id="KW-1133">Transmembrane helix</keyword>
<sequence length="368" mass="43133">MNRAWRSRAIRQIGFFAILAVLGLMVVRWYFFMRAQAMPTTLDMTYSNQQNNKRAGYTFTIGDAVYYPSRNGMGYMVQGREGKVSFSQCPAQESETYVVYTKDDSDPYKLYVYSKAEEAVVLKIKDVERWRLAGNTLFYSRACTDHLIVGYYPEDVYAVSLDTRQEKLLAENVMNYLVLREDKLIYALYRDVEYEKDGKLPVYQEEPALVPYYEMTLPEGGVRRLGLFEYTGRYDSRLYASFVEGDCFYYTDRVDGRRVVMRYDVAARRRDIVYDGDFTGLKNVFENALYLSRDKTDGDKMDKEFFWFNMETRQEKLFFTITDADEVSSSSVAVLREGEYVITFDTWNTGDISILYKEKESKSHLLYN</sequence>
<keyword evidence="1" id="KW-0812">Transmembrane</keyword>
<organism evidence="2 5">
    <name type="scientific">Ruthenibacterium lactatiformans</name>
    <dbReference type="NCBI Taxonomy" id="1550024"/>
    <lineage>
        <taxon>Bacteria</taxon>
        <taxon>Bacillati</taxon>
        <taxon>Bacillota</taxon>
        <taxon>Clostridia</taxon>
        <taxon>Eubacteriales</taxon>
        <taxon>Oscillospiraceae</taxon>
        <taxon>Ruthenibacterium</taxon>
    </lineage>
</organism>
<comment type="caution">
    <text evidence="2">The sequence shown here is derived from an EMBL/GenBank/DDBJ whole genome shotgun (WGS) entry which is preliminary data.</text>
</comment>
<evidence type="ECO:0000313" key="7">
    <source>
        <dbReference type="Proteomes" id="UP000472755"/>
    </source>
</evidence>
<dbReference type="Proteomes" id="UP000053433">
    <property type="component" value="Unassembled WGS sequence"/>
</dbReference>
<gene>
    <name evidence="3" type="ORF">ASJ35_17860</name>
    <name evidence="4" type="ORF">GMD59_18895</name>
    <name evidence="2" type="ORF">TQ39_18760</name>
</gene>
<dbReference type="AlphaFoldDB" id="A0A0D8IXS6"/>
<dbReference type="EMBL" id="LMUA01000049">
    <property type="protein sequence ID" value="KUE74674.1"/>
    <property type="molecule type" value="Genomic_DNA"/>
</dbReference>
<reference evidence="3 6" key="2">
    <citation type="submission" date="2015-10" db="EMBL/GenBank/DDBJ databases">
        <title>A novel member of the family Ruminococcaceae isolated from human faeces.</title>
        <authorList>
            <person name="Shkoporov A.N."/>
            <person name="Chaplin A.V."/>
            <person name="Motuzova O.V."/>
            <person name="Kafarskaia L.I."/>
            <person name="Efimov B.A."/>
        </authorList>
    </citation>
    <scope>NUCLEOTIDE SEQUENCE [LARGE SCALE GENOMIC DNA]</scope>
    <source>
        <strain evidence="3 6">668</strain>
    </source>
</reference>
<evidence type="ECO:0000256" key="1">
    <source>
        <dbReference type="SAM" id="Phobius"/>
    </source>
</evidence>
<dbReference type="Proteomes" id="UP000032483">
    <property type="component" value="Unassembled WGS sequence"/>
</dbReference>
<protein>
    <recommendedName>
        <fullName evidence="8">DUF5050 domain-containing protein</fullName>
    </recommendedName>
</protein>
<keyword evidence="1" id="KW-0472">Membrane</keyword>
<reference evidence="2" key="1">
    <citation type="submission" date="2015-02" db="EMBL/GenBank/DDBJ databases">
        <title>A novel member of the family Ruminococcaceae isolated from human feces.</title>
        <authorList>
            <person name="Shkoporov A.N."/>
            <person name="Chaplin A.V."/>
            <person name="Motuzova O.V."/>
            <person name="Kafarskaia L.I."/>
            <person name="Khokhlova E.V."/>
            <person name="Efimov B.A."/>
        </authorList>
    </citation>
    <scope>NUCLEOTIDE SEQUENCE [LARGE SCALE GENOMIC DNA]</scope>
    <source>
        <strain evidence="2">585-1</strain>
    </source>
</reference>
<evidence type="ECO:0000313" key="4">
    <source>
        <dbReference type="EMBL" id="MTS29317.1"/>
    </source>
</evidence>
<accession>A0A0W7TLI9</accession>
<evidence type="ECO:0000313" key="6">
    <source>
        <dbReference type="Proteomes" id="UP000053433"/>
    </source>
</evidence>
<dbReference type="EMBL" id="JXXK01000051">
    <property type="protein sequence ID" value="KJF38328.1"/>
    <property type="molecule type" value="Genomic_DNA"/>
</dbReference>
<feature type="transmembrane region" description="Helical" evidence="1">
    <location>
        <begin position="12"/>
        <end position="31"/>
    </location>
</feature>
<dbReference type="Proteomes" id="UP000472755">
    <property type="component" value="Unassembled WGS sequence"/>
</dbReference>
<evidence type="ECO:0000313" key="5">
    <source>
        <dbReference type="Proteomes" id="UP000032483"/>
    </source>
</evidence>
<evidence type="ECO:0000313" key="2">
    <source>
        <dbReference type="EMBL" id="KJF38328.1"/>
    </source>
</evidence>
<dbReference type="EMBL" id="WMZU01000068">
    <property type="protein sequence ID" value="MTS29317.1"/>
    <property type="molecule type" value="Genomic_DNA"/>
</dbReference>
<dbReference type="GeneID" id="42858578"/>
<dbReference type="RefSeq" id="WP_050006653.1">
    <property type="nucleotide sequence ID" value="NZ_CAUBPW010000058.1"/>
</dbReference>
<reference evidence="4 7" key="3">
    <citation type="journal article" date="2019" name="Nat. Med.">
        <title>A library of human gut bacterial isolates paired with longitudinal multiomics data enables mechanistic microbiome research.</title>
        <authorList>
            <person name="Poyet M."/>
            <person name="Groussin M."/>
            <person name="Gibbons S.M."/>
            <person name="Avila-Pacheco J."/>
            <person name="Jiang X."/>
            <person name="Kearney S.M."/>
            <person name="Perrotta A.R."/>
            <person name="Berdy B."/>
            <person name="Zhao S."/>
            <person name="Lieberman T.D."/>
            <person name="Swanson P.K."/>
            <person name="Smith M."/>
            <person name="Roesemann S."/>
            <person name="Alexander J.E."/>
            <person name="Rich S.A."/>
            <person name="Livny J."/>
            <person name="Vlamakis H."/>
            <person name="Clish C."/>
            <person name="Bullock K."/>
            <person name="Deik A."/>
            <person name="Scott J."/>
            <person name="Pierce K.A."/>
            <person name="Xavier R.J."/>
            <person name="Alm E.J."/>
        </authorList>
    </citation>
    <scope>NUCLEOTIDE SEQUENCE [LARGE SCALE GENOMIC DNA]</scope>
    <source>
        <strain evidence="4 7">BIOML-A4</strain>
    </source>
</reference>
<proteinExistence type="predicted"/>
<accession>A0A0D8IXS6</accession>
<evidence type="ECO:0000313" key="3">
    <source>
        <dbReference type="EMBL" id="KUE74674.1"/>
    </source>
</evidence>
<evidence type="ECO:0008006" key="8">
    <source>
        <dbReference type="Google" id="ProtNLM"/>
    </source>
</evidence>